<proteinExistence type="predicted"/>
<keyword evidence="1" id="KW-1133">Transmembrane helix</keyword>
<sequence length="507" mass="56406">MKYYLYLTERRLFCFEIECGAGLLRERRERFHLLCVKAYENGDSLEKAFKETACLCGLEGQSAVLALEPLAEARSMRLPPSGKKTAVRMAKAQMLRAAAYKRKCEKDFTDPFDRVMTVQLLAGSVREEGILAAFGKMPVKAMVYTADRNVLKDTLRMARQAGIRLKAAVPGPDFLAHVYEAERWRRVEDRIRLGKEAGFIVICPEKDGIRVCGIWKGKCAAWIRSELKPEVFLRLGGTELLYEELGDLACQAREEMETLDGRFAPAGIFLTAGCLEDAKGAAEAVEAAAKLPCICLEKPGISGIRHTRWLSFPISAGWGKRQTEEEASLALREMDVDSLGAYERNRGKWIKLRSGGNVGVFLLAVSLALFIGLGSFFQGKLENEQKRLTEVSEQLDRGDRQGEEEQLETLKDELEAVQPPSFLGILDSVLEPGLEIRQVEWDGEEGLLTIALRAVRAGQIPMYGNRVQEALPFLRITGSKWEKSGDETVFLGVITASAGKEEAVETE</sequence>
<dbReference type="RefSeq" id="WP_390471002.1">
    <property type="nucleotide sequence ID" value="NZ_BAABXL010000001.1"/>
</dbReference>
<reference evidence="2 3" key="1">
    <citation type="submission" date="2024-04" db="EMBL/GenBank/DDBJ databases">
        <title>Defined microbial consortia suppress multidrug-resistant proinflammatory Enterobacteriaceae via ecological control.</title>
        <authorList>
            <person name="Furuichi M."/>
            <person name="Kawaguchi T."/>
            <person name="Pust M."/>
            <person name="Yasuma K."/>
            <person name="Plichta D."/>
            <person name="Hasegawa N."/>
            <person name="Ohya T."/>
            <person name="Bhattarai S."/>
            <person name="Sasajima S."/>
            <person name="Aoto Y."/>
            <person name="Tuganbaev T."/>
            <person name="Yaginuma M."/>
            <person name="Ueda M."/>
            <person name="Okahashi N."/>
            <person name="Amafuji K."/>
            <person name="Kiridooshi Y."/>
            <person name="Sugita K."/>
            <person name="Strazar M."/>
            <person name="Skelly A."/>
            <person name="Suda W."/>
            <person name="Hattori M."/>
            <person name="Nakamoto N."/>
            <person name="Caballero S."/>
            <person name="Norman J."/>
            <person name="Olle B."/>
            <person name="Tanoue T."/>
            <person name="Arita M."/>
            <person name="Bucci V."/>
            <person name="Atarashi K."/>
            <person name="Xavier R."/>
            <person name="Honda K."/>
        </authorList>
    </citation>
    <scope>NUCLEOTIDE SEQUENCE [LARGE SCALE GENOMIC DNA]</scope>
    <source>
        <strain evidence="3">f13</strain>
    </source>
</reference>
<evidence type="ECO:0000313" key="3">
    <source>
        <dbReference type="Proteomes" id="UP001600894"/>
    </source>
</evidence>
<keyword evidence="1" id="KW-0812">Transmembrane</keyword>
<gene>
    <name evidence="2" type="ORF">F130042H8_35330</name>
</gene>
<comment type="caution">
    <text evidence="2">The sequence shown here is derived from an EMBL/GenBank/DDBJ whole genome shotgun (WGS) entry which is preliminary data.</text>
</comment>
<dbReference type="Proteomes" id="UP001600894">
    <property type="component" value="Unassembled WGS sequence"/>
</dbReference>
<keyword evidence="1" id="KW-0472">Membrane</keyword>
<organism evidence="2 3">
    <name type="scientific">Enterocloster alcoholdehydrogenati</name>
    <dbReference type="NCBI Taxonomy" id="2547410"/>
    <lineage>
        <taxon>Bacteria</taxon>
        <taxon>Bacillati</taxon>
        <taxon>Bacillota</taxon>
        <taxon>Clostridia</taxon>
        <taxon>Lachnospirales</taxon>
        <taxon>Lachnospiraceae</taxon>
        <taxon>Enterocloster</taxon>
    </lineage>
</organism>
<feature type="transmembrane region" description="Helical" evidence="1">
    <location>
        <begin position="358"/>
        <end position="377"/>
    </location>
</feature>
<dbReference type="EMBL" id="BAABXL010000001">
    <property type="protein sequence ID" value="GAA6270473.1"/>
    <property type="molecule type" value="Genomic_DNA"/>
</dbReference>
<keyword evidence="3" id="KW-1185">Reference proteome</keyword>
<name>A0ABQ0B2H6_9FIRM</name>
<evidence type="ECO:0000256" key="1">
    <source>
        <dbReference type="SAM" id="Phobius"/>
    </source>
</evidence>
<accession>A0ABQ0B2H6</accession>
<protein>
    <submittedName>
        <fullName evidence="2">Uncharacterized protein</fullName>
    </submittedName>
</protein>
<evidence type="ECO:0000313" key="2">
    <source>
        <dbReference type="EMBL" id="GAA6270473.1"/>
    </source>
</evidence>